<keyword evidence="3" id="KW-1185">Reference proteome</keyword>
<keyword evidence="1" id="KW-0732">Signal</keyword>
<dbReference type="EMBL" id="GL883104">
    <property type="protein sequence ID" value="EGG07373.1"/>
    <property type="molecule type" value="Genomic_DNA"/>
</dbReference>
<evidence type="ECO:0000256" key="1">
    <source>
        <dbReference type="SAM" id="SignalP"/>
    </source>
</evidence>
<gene>
    <name evidence="2" type="ORF">MELLADRAFT_124270</name>
</gene>
<feature type="signal peptide" evidence="1">
    <location>
        <begin position="1"/>
        <end position="25"/>
    </location>
</feature>
<dbReference type="KEGG" id="mlr:MELLADRAFT_124270"/>
<dbReference type="HOGENOM" id="CLU_183185_0_0_1"/>
<evidence type="ECO:0000313" key="2">
    <source>
        <dbReference type="EMBL" id="EGG07373.1"/>
    </source>
</evidence>
<dbReference type="VEuPathDB" id="FungiDB:MELLADRAFT_124270"/>
<dbReference type="GeneID" id="18926714"/>
<evidence type="ECO:0000313" key="3">
    <source>
        <dbReference type="Proteomes" id="UP000001072"/>
    </source>
</evidence>
<dbReference type="OrthoDB" id="10385037at2759"/>
<accession>F4RJU3</accession>
<dbReference type="AlphaFoldDB" id="F4RJU3"/>
<dbReference type="RefSeq" id="XP_007409280.1">
    <property type="nucleotide sequence ID" value="XM_007409218.1"/>
</dbReference>
<reference evidence="3" key="1">
    <citation type="journal article" date="2011" name="Proc. Natl. Acad. Sci. U.S.A.">
        <title>Obligate biotrophy features unraveled by the genomic analysis of rust fungi.</title>
        <authorList>
            <person name="Duplessis S."/>
            <person name="Cuomo C.A."/>
            <person name="Lin Y.-C."/>
            <person name="Aerts A."/>
            <person name="Tisserant E."/>
            <person name="Veneault-Fourrey C."/>
            <person name="Joly D.L."/>
            <person name="Hacquard S."/>
            <person name="Amselem J."/>
            <person name="Cantarel B.L."/>
            <person name="Chiu R."/>
            <person name="Coutinho P.M."/>
            <person name="Feau N."/>
            <person name="Field M."/>
            <person name="Frey P."/>
            <person name="Gelhaye E."/>
            <person name="Goldberg J."/>
            <person name="Grabherr M.G."/>
            <person name="Kodira C.D."/>
            <person name="Kohler A."/>
            <person name="Kuees U."/>
            <person name="Lindquist E.A."/>
            <person name="Lucas S.M."/>
            <person name="Mago R."/>
            <person name="Mauceli E."/>
            <person name="Morin E."/>
            <person name="Murat C."/>
            <person name="Pangilinan J.L."/>
            <person name="Park R."/>
            <person name="Pearson M."/>
            <person name="Quesneville H."/>
            <person name="Rouhier N."/>
            <person name="Sakthikumar S."/>
            <person name="Salamov A.A."/>
            <person name="Schmutz J."/>
            <person name="Selles B."/>
            <person name="Shapiro H."/>
            <person name="Tanguay P."/>
            <person name="Tuskan G.A."/>
            <person name="Henrissat B."/>
            <person name="Van de Peer Y."/>
            <person name="Rouze P."/>
            <person name="Ellis J.G."/>
            <person name="Dodds P.N."/>
            <person name="Schein J.E."/>
            <person name="Zhong S."/>
            <person name="Hamelin R.C."/>
            <person name="Grigoriev I.V."/>
            <person name="Szabo L.J."/>
            <person name="Martin F."/>
        </authorList>
    </citation>
    <scope>NUCLEOTIDE SEQUENCE [LARGE SCALE GENOMIC DNA]</scope>
    <source>
        <strain evidence="3">98AG31 / pathotype 3-4-7</strain>
    </source>
</reference>
<organism evidence="3">
    <name type="scientific">Melampsora larici-populina (strain 98AG31 / pathotype 3-4-7)</name>
    <name type="common">Poplar leaf rust fungus</name>
    <dbReference type="NCBI Taxonomy" id="747676"/>
    <lineage>
        <taxon>Eukaryota</taxon>
        <taxon>Fungi</taxon>
        <taxon>Dikarya</taxon>
        <taxon>Basidiomycota</taxon>
        <taxon>Pucciniomycotina</taxon>
        <taxon>Pucciniomycetes</taxon>
        <taxon>Pucciniales</taxon>
        <taxon>Melampsoraceae</taxon>
        <taxon>Melampsora</taxon>
    </lineage>
</organism>
<proteinExistence type="predicted"/>
<feature type="chain" id="PRO_5003317700" evidence="1">
    <location>
        <begin position="26"/>
        <end position="89"/>
    </location>
</feature>
<name>F4RJU3_MELLP</name>
<dbReference type="InParanoid" id="F4RJU3"/>
<sequence length="89" mass="9286">MFGTQLRNIILVCLISTISIVPTMCKIAEDGEELMGFSRIRPSTSELGADDGWRNSESGCAAIACSGITGTAKCYAHGCFLGCGSGVCM</sequence>
<dbReference type="Proteomes" id="UP000001072">
    <property type="component" value="Unassembled WGS sequence"/>
</dbReference>
<protein>
    <submittedName>
        <fullName evidence="2">Secreted protein</fullName>
    </submittedName>
</protein>